<dbReference type="InterPro" id="IPR002347">
    <property type="entry name" value="SDR_fam"/>
</dbReference>
<sequence length="276" mass="29675">MKGKICLVTGANSGIGFETAKALARMGARVGLICRTPAKCEDAKSAILQAVPSAELDGFTADLSSQAEIRRVAADIKRTYPKIDVLINNAGIVENTFKRSVDGIEMTFAVNHLAYFLLTNLLLEPIKAAAPSRIINVSSAAHFGARMDFDNLQGEKGYNGWRAYSQSKLANILFTYELARRLAGTGVTVNCLHPGVIGTKLFRNLGIINTLAGIFLASPEKGAETSVYLASSPEVEGVTGKYFDNKRAVPSSSASYNEADAKRLWQISAELTHLSD</sequence>
<evidence type="ECO:0000256" key="1">
    <source>
        <dbReference type="ARBA" id="ARBA00023002"/>
    </source>
</evidence>
<dbReference type="PRINTS" id="PR00080">
    <property type="entry name" value="SDRFAMILY"/>
</dbReference>
<dbReference type="CDD" id="cd05327">
    <property type="entry name" value="retinol-DH_like_SDR_c_like"/>
    <property type="match status" value="1"/>
</dbReference>
<name>A0A395LVN0_9BACT</name>
<dbReference type="GO" id="GO:0016491">
    <property type="term" value="F:oxidoreductase activity"/>
    <property type="evidence" value="ECO:0007669"/>
    <property type="project" value="UniProtKB-KW"/>
</dbReference>
<proteinExistence type="inferred from homology"/>
<dbReference type="PRINTS" id="PR00081">
    <property type="entry name" value="GDHRDH"/>
</dbReference>
<dbReference type="Pfam" id="PF00106">
    <property type="entry name" value="adh_short"/>
    <property type="match status" value="1"/>
</dbReference>
<comment type="similarity">
    <text evidence="2">Belongs to the short-chain dehydrogenases/reductases (SDR) family.</text>
</comment>
<gene>
    <name evidence="3" type="ORF">D0433_14600</name>
</gene>
<evidence type="ECO:0000256" key="2">
    <source>
        <dbReference type="RuleBase" id="RU000363"/>
    </source>
</evidence>
<dbReference type="AlphaFoldDB" id="A0A395LVN0"/>
<dbReference type="PANTHER" id="PTHR43157">
    <property type="entry name" value="PHOSPHATIDYLINOSITOL-GLYCAN BIOSYNTHESIS CLASS F PROTEIN-RELATED"/>
    <property type="match status" value="1"/>
</dbReference>
<dbReference type="InterPro" id="IPR036291">
    <property type="entry name" value="NAD(P)-bd_dom_sf"/>
</dbReference>
<dbReference type="Proteomes" id="UP000266389">
    <property type="component" value="Unassembled WGS sequence"/>
</dbReference>
<evidence type="ECO:0000313" key="4">
    <source>
        <dbReference type="Proteomes" id="UP000266389"/>
    </source>
</evidence>
<accession>A0A395LVN0</accession>
<dbReference type="EMBL" id="PHFL01000077">
    <property type="protein sequence ID" value="RFM22783.1"/>
    <property type="molecule type" value="Genomic_DNA"/>
</dbReference>
<evidence type="ECO:0000313" key="3">
    <source>
        <dbReference type="EMBL" id="RFM22783.1"/>
    </source>
</evidence>
<dbReference type="PANTHER" id="PTHR43157:SF31">
    <property type="entry name" value="PHOSPHATIDYLINOSITOL-GLYCAN BIOSYNTHESIS CLASS F PROTEIN"/>
    <property type="match status" value="1"/>
</dbReference>
<organism evidence="3 4">
    <name type="scientific">Candidatus Thermochlorobacter aerophilus</name>
    <dbReference type="NCBI Taxonomy" id="1868324"/>
    <lineage>
        <taxon>Bacteria</taxon>
        <taxon>Pseudomonadati</taxon>
        <taxon>Chlorobiota</taxon>
        <taxon>Chlorobiia</taxon>
        <taxon>Chlorobiales</taxon>
        <taxon>Candidatus Thermochlorobacteriaceae</taxon>
        <taxon>Candidatus Thermochlorobacter</taxon>
    </lineage>
</organism>
<dbReference type="Gene3D" id="3.40.50.720">
    <property type="entry name" value="NAD(P)-binding Rossmann-like Domain"/>
    <property type="match status" value="1"/>
</dbReference>
<reference evidence="3 4" key="1">
    <citation type="journal article" date="2011" name="ISME J.">
        <title>Community ecology of hot spring cyanobacterial mats: predominant populations and their functional potential.</title>
        <authorList>
            <person name="Klatt C.G."/>
            <person name="Wood J.M."/>
            <person name="Rusch D.B."/>
            <person name="Bateson M.M."/>
            <person name="Hamamura N."/>
            <person name="Heidelberg J.F."/>
            <person name="Grossman A.R."/>
            <person name="Bhaya D."/>
            <person name="Cohan F.M."/>
            <person name="Kuhl M."/>
            <person name="Bryant D.A."/>
            <person name="Ward D.M."/>
        </authorList>
    </citation>
    <scope>NUCLEOTIDE SEQUENCE [LARGE SCALE GENOMIC DNA]</scope>
    <source>
        <strain evidence="3">OS</strain>
    </source>
</reference>
<dbReference type="SUPFAM" id="SSF51735">
    <property type="entry name" value="NAD(P)-binding Rossmann-fold domains"/>
    <property type="match status" value="1"/>
</dbReference>
<keyword evidence="1" id="KW-0560">Oxidoreductase</keyword>
<comment type="caution">
    <text evidence="3">The sequence shown here is derived from an EMBL/GenBank/DDBJ whole genome shotgun (WGS) entry which is preliminary data.</text>
</comment>
<protein>
    <submittedName>
        <fullName evidence="3">SDR family oxidoreductase</fullName>
    </submittedName>
</protein>